<dbReference type="Gene3D" id="3.40.50.720">
    <property type="entry name" value="NAD(P)-binding Rossmann-like Domain"/>
    <property type="match status" value="1"/>
</dbReference>
<dbReference type="InterPro" id="IPR036291">
    <property type="entry name" value="NAD(P)-bd_dom_sf"/>
</dbReference>
<evidence type="ECO:0000313" key="1">
    <source>
        <dbReference type="EMBL" id="MFC4608361.1"/>
    </source>
</evidence>
<accession>A0ABV9G1Z4</accession>
<dbReference type="EMBL" id="JBHSFE010000010">
    <property type="protein sequence ID" value="MFC4608361.1"/>
    <property type="molecule type" value="Genomic_DNA"/>
</dbReference>
<dbReference type="RefSeq" id="WP_381193749.1">
    <property type="nucleotide sequence ID" value="NZ_JBHSFE010000010.1"/>
</dbReference>
<evidence type="ECO:0008006" key="3">
    <source>
        <dbReference type="Google" id="ProtNLM"/>
    </source>
</evidence>
<sequence length="80" mass="8171">MAAVGELPVGGEFGHAWPARRCNQIELGLFEPAAADVPGDVEIAGVVAFLACSNAGYMTDAQIPVGGGLSAMNGQPRIEM</sequence>
<comment type="caution">
    <text evidence="1">The sequence shown here is derived from an EMBL/GenBank/DDBJ whole genome shotgun (WGS) entry which is preliminary data.</text>
</comment>
<protein>
    <recommendedName>
        <fullName evidence="3">SDR family oxidoreductase</fullName>
    </recommendedName>
</protein>
<keyword evidence="2" id="KW-1185">Reference proteome</keyword>
<dbReference type="SUPFAM" id="SSF51735">
    <property type="entry name" value="NAD(P)-binding Rossmann-fold domains"/>
    <property type="match status" value="1"/>
</dbReference>
<evidence type="ECO:0000313" key="2">
    <source>
        <dbReference type="Proteomes" id="UP001595993"/>
    </source>
</evidence>
<organism evidence="1 2">
    <name type="scientific">Streptomyces maoxianensis</name>
    <dbReference type="NCBI Taxonomy" id="1459942"/>
    <lineage>
        <taxon>Bacteria</taxon>
        <taxon>Bacillati</taxon>
        <taxon>Actinomycetota</taxon>
        <taxon>Actinomycetes</taxon>
        <taxon>Kitasatosporales</taxon>
        <taxon>Streptomycetaceae</taxon>
        <taxon>Streptomyces</taxon>
    </lineage>
</organism>
<reference evidence="2" key="1">
    <citation type="journal article" date="2019" name="Int. J. Syst. Evol. Microbiol.">
        <title>The Global Catalogue of Microorganisms (GCM) 10K type strain sequencing project: providing services to taxonomists for standard genome sequencing and annotation.</title>
        <authorList>
            <consortium name="The Broad Institute Genomics Platform"/>
            <consortium name="The Broad Institute Genome Sequencing Center for Infectious Disease"/>
            <person name="Wu L."/>
            <person name="Ma J."/>
        </authorList>
    </citation>
    <scope>NUCLEOTIDE SEQUENCE [LARGE SCALE GENOMIC DNA]</scope>
    <source>
        <strain evidence="2">CGMCC 4.7139</strain>
    </source>
</reference>
<name>A0ABV9G1Z4_9ACTN</name>
<dbReference type="Proteomes" id="UP001595993">
    <property type="component" value="Unassembled WGS sequence"/>
</dbReference>
<gene>
    <name evidence="1" type="ORF">ACFO9E_11090</name>
</gene>
<proteinExistence type="predicted"/>